<accession>A0A5C3QRY3</accession>
<reference evidence="1 2" key="1">
    <citation type="journal article" date="2019" name="Nat. Ecol. Evol.">
        <title>Megaphylogeny resolves global patterns of mushroom evolution.</title>
        <authorList>
            <person name="Varga T."/>
            <person name="Krizsan K."/>
            <person name="Foldi C."/>
            <person name="Dima B."/>
            <person name="Sanchez-Garcia M."/>
            <person name="Sanchez-Ramirez S."/>
            <person name="Szollosi G.J."/>
            <person name="Szarkandi J.G."/>
            <person name="Papp V."/>
            <person name="Albert L."/>
            <person name="Andreopoulos W."/>
            <person name="Angelini C."/>
            <person name="Antonin V."/>
            <person name="Barry K.W."/>
            <person name="Bougher N.L."/>
            <person name="Buchanan P."/>
            <person name="Buyck B."/>
            <person name="Bense V."/>
            <person name="Catcheside P."/>
            <person name="Chovatia M."/>
            <person name="Cooper J."/>
            <person name="Damon W."/>
            <person name="Desjardin D."/>
            <person name="Finy P."/>
            <person name="Geml J."/>
            <person name="Haridas S."/>
            <person name="Hughes K."/>
            <person name="Justo A."/>
            <person name="Karasinski D."/>
            <person name="Kautmanova I."/>
            <person name="Kiss B."/>
            <person name="Kocsube S."/>
            <person name="Kotiranta H."/>
            <person name="LaButti K.M."/>
            <person name="Lechner B.E."/>
            <person name="Liimatainen K."/>
            <person name="Lipzen A."/>
            <person name="Lukacs Z."/>
            <person name="Mihaltcheva S."/>
            <person name="Morgado L.N."/>
            <person name="Niskanen T."/>
            <person name="Noordeloos M.E."/>
            <person name="Ohm R.A."/>
            <person name="Ortiz-Santana B."/>
            <person name="Ovrebo C."/>
            <person name="Racz N."/>
            <person name="Riley R."/>
            <person name="Savchenko A."/>
            <person name="Shiryaev A."/>
            <person name="Soop K."/>
            <person name="Spirin V."/>
            <person name="Szebenyi C."/>
            <person name="Tomsovsky M."/>
            <person name="Tulloss R.E."/>
            <person name="Uehling J."/>
            <person name="Grigoriev I.V."/>
            <person name="Vagvolgyi C."/>
            <person name="Papp T."/>
            <person name="Martin F.M."/>
            <person name="Miettinen O."/>
            <person name="Hibbett D.S."/>
            <person name="Nagy L.G."/>
        </authorList>
    </citation>
    <scope>NUCLEOTIDE SEQUENCE [LARGE SCALE GENOMIC DNA]</scope>
    <source>
        <strain evidence="1 2">CBS 309.79</strain>
    </source>
</reference>
<proteinExistence type="predicted"/>
<evidence type="ECO:0000313" key="1">
    <source>
        <dbReference type="EMBL" id="TFL03291.1"/>
    </source>
</evidence>
<organism evidence="1 2">
    <name type="scientific">Pterulicium gracile</name>
    <dbReference type="NCBI Taxonomy" id="1884261"/>
    <lineage>
        <taxon>Eukaryota</taxon>
        <taxon>Fungi</taxon>
        <taxon>Dikarya</taxon>
        <taxon>Basidiomycota</taxon>
        <taxon>Agaricomycotina</taxon>
        <taxon>Agaricomycetes</taxon>
        <taxon>Agaricomycetidae</taxon>
        <taxon>Agaricales</taxon>
        <taxon>Pleurotineae</taxon>
        <taxon>Pterulaceae</taxon>
        <taxon>Pterulicium</taxon>
    </lineage>
</organism>
<sequence length="226" mass="25004">MKRVVAGVFGTISLMLLKGADFRKFSRLNDMDKPKGKQKCYEVLSHVYIDKPDLLVRTTCSWFKVWSCKGAMDVLANYVYHQTPAVDPAMTSVDPDIPTLILHDMLEIFTTDGIDNMDGFKYLGILAYLGLNDRPGPAVVDAISGPHAQEYFSLLCTVTSAAMEQLDTDTSDNLRLRFLPAVCALTEIFHMRFSEASNLGPLDGRIAEFSLEALGLVVAEKTGPLF</sequence>
<name>A0A5C3QRY3_9AGAR</name>
<dbReference type="EMBL" id="ML178820">
    <property type="protein sequence ID" value="TFL03291.1"/>
    <property type="molecule type" value="Genomic_DNA"/>
</dbReference>
<dbReference type="AlphaFoldDB" id="A0A5C3QRY3"/>
<protein>
    <submittedName>
        <fullName evidence="1">Uncharacterized protein</fullName>
    </submittedName>
</protein>
<dbReference type="Proteomes" id="UP000305067">
    <property type="component" value="Unassembled WGS sequence"/>
</dbReference>
<keyword evidence="2" id="KW-1185">Reference proteome</keyword>
<evidence type="ECO:0000313" key="2">
    <source>
        <dbReference type="Proteomes" id="UP000305067"/>
    </source>
</evidence>
<gene>
    <name evidence="1" type="ORF">BDV98DRAFT_380400</name>
</gene>